<reference evidence="1 2" key="1">
    <citation type="submission" date="2018-05" db="EMBL/GenBank/DDBJ databases">
        <title>Rhodohalobacter halophilus gen. nov., sp. nov., a moderately halophilic member of the family Balneolaceae.</title>
        <authorList>
            <person name="Liu Z.-W."/>
        </authorList>
    </citation>
    <scope>NUCLEOTIDE SEQUENCE [LARGE SCALE GENOMIC DNA]</scope>
    <source>
        <strain evidence="1 2">8A47</strain>
    </source>
</reference>
<dbReference type="EMBL" id="QGGB01000009">
    <property type="protein sequence ID" value="PWN05649.1"/>
    <property type="molecule type" value="Genomic_DNA"/>
</dbReference>
<sequence>MKNFFTVSFFILLAGCSEERPEFQHFLDGEPQDQAERIVTVLDSPVDILNFSDFDIYSPGTLEQNSTHLFLIDFGSYSIIKLAKENFQQPETILFREGSGPGELQSLQSIAAGEKHLYAGDPRQRRIVVTDTDGNHIRDIEARFSPDNLVYVGEDMLLNYDAHQQDNLFTFYDMYRDSMSGFEEIEFGFSEVMKYPGYLSANGSSIYFSGYSEPLLRKYSINGELLFSRKTIDNFDTSDQYEERTMGDNRIVTFSDDALFSAIDVSQQGEYLYVIPYHNGNKDYKYIDLYSSETGRYVKTYTLEYYPRKIITDENFIHMLVRDGEDNLLVKYRYPNP</sequence>
<dbReference type="OrthoDB" id="1097750at2"/>
<dbReference type="Proteomes" id="UP000245533">
    <property type="component" value="Unassembled WGS sequence"/>
</dbReference>
<dbReference type="SUPFAM" id="SSF75011">
    <property type="entry name" value="3-carboxy-cis,cis-mucoante lactonizing enzyme"/>
    <property type="match status" value="1"/>
</dbReference>
<organism evidence="1 2">
    <name type="scientific">Rhodohalobacter mucosus</name>
    <dbReference type="NCBI Taxonomy" id="2079485"/>
    <lineage>
        <taxon>Bacteria</taxon>
        <taxon>Pseudomonadati</taxon>
        <taxon>Balneolota</taxon>
        <taxon>Balneolia</taxon>
        <taxon>Balneolales</taxon>
        <taxon>Balneolaceae</taxon>
        <taxon>Rhodohalobacter</taxon>
    </lineage>
</organism>
<dbReference type="AlphaFoldDB" id="A0A316TQW6"/>
<dbReference type="RefSeq" id="WP_109647676.1">
    <property type="nucleotide sequence ID" value="NZ_QGGB01000009.1"/>
</dbReference>
<evidence type="ECO:0000313" key="2">
    <source>
        <dbReference type="Proteomes" id="UP000245533"/>
    </source>
</evidence>
<name>A0A316TQW6_9BACT</name>
<proteinExistence type="predicted"/>
<comment type="caution">
    <text evidence="1">The sequence shown here is derived from an EMBL/GenBank/DDBJ whole genome shotgun (WGS) entry which is preliminary data.</text>
</comment>
<protein>
    <recommendedName>
        <fullName evidence="3">TolB-like 6-blade propeller-like</fullName>
    </recommendedName>
</protein>
<keyword evidence="2" id="KW-1185">Reference proteome</keyword>
<accession>A0A316TQW6</accession>
<evidence type="ECO:0000313" key="1">
    <source>
        <dbReference type="EMBL" id="PWN05649.1"/>
    </source>
</evidence>
<gene>
    <name evidence="1" type="ORF">DDZ15_13725</name>
</gene>
<dbReference type="PROSITE" id="PS51257">
    <property type="entry name" value="PROKAR_LIPOPROTEIN"/>
    <property type="match status" value="1"/>
</dbReference>
<evidence type="ECO:0008006" key="3">
    <source>
        <dbReference type="Google" id="ProtNLM"/>
    </source>
</evidence>